<dbReference type="RefSeq" id="XP_066713438.1">
    <property type="nucleotide sequence ID" value="XM_066859849.1"/>
</dbReference>
<keyword evidence="4" id="KW-1185">Reference proteome</keyword>
<organism evidence="3 4">
    <name type="scientific">Apiospora phragmitis</name>
    <dbReference type="NCBI Taxonomy" id="2905665"/>
    <lineage>
        <taxon>Eukaryota</taxon>
        <taxon>Fungi</taxon>
        <taxon>Dikarya</taxon>
        <taxon>Ascomycota</taxon>
        <taxon>Pezizomycotina</taxon>
        <taxon>Sordariomycetes</taxon>
        <taxon>Xylariomycetidae</taxon>
        <taxon>Amphisphaeriales</taxon>
        <taxon>Apiosporaceae</taxon>
        <taxon>Apiospora</taxon>
    </lineage>
</organism>
<dbReference type="SUPFAM" id="SSF49503">
    <property type="entry name" value="Cupredoxins"/>
    <property type="match status" value="1"/>
</dbReference>
<reference evidence="3 4" key="1">
    <citation type="submission" date="2023-01" db="EMBL/GenBank/DDBJ databases">
        <title>Analysis of 21 Apiospora genomes using comparative genomics revels a genus with tremendous synthesis potential of carbohydrate active enzymes and secondary metabolites.</title>
        <authorList>
            <person name="Sorensen T."/>
        </authorList>
    </citation>
    <scope>NUCLEOTIDE SEQUENCE [LARGE SCALE GENOMIC DNA]</scope>
    <source>
        <strain evidence="3 4">CBS 135458</strain>
    </source>
</reference>
<gene>
    <name evidence="3" type="ORF">PG994_008440</name>
</gene>
<evidence type="ECO:0000313" key="4">
    <source>
        <dbReference type="Proteomes" id="UP001480595"/>
    </source>
</evidence>
<feature type="region of interest" description="Disordered" evidence="1">
    <location>
        <begin position="88"/>
        <end position="139"/>
    </location>
</feature>
<evidence type="ECO:0000256" key="1">
    <source>
        <dbReference type="SAM" id="MobiDB-lite"/>
    </source>
</evidence>
<proteinExistence type="predicted"/>
<dbReference type="Pfam" id="PF07731">
    <property type="entry name" value="Cu-oxidase_2"/>
    <property type="match status" value="1"/>
</dbReference>
<dbReference type="InterPro" id="IPR008972">
    <property type="entry name" value="Cupredoxin"/>
</dbReference>
<protein>
    <recommendedName>
        <fullName evidence="2">Plastocyanin-like domain-containing protein</fullName>
    </recommendedName>
</protein>
<feature type="domain" description="Plastocyanin-like" evidence="2">
    <location>
        <begin position="136"/>
        <end position="189"/>
    </location>
</feature>
<sequence length="236" mass="24562">MGNTGSKGSATVPSAGLNILSPINLAGSNSLSLLGTQFAPLFPSFLTNNPLPNGFPWGSLGGAAAVPSRIERRTLWPSWLWPFNSPSSSSHGGGSSGIGSGTSTGSSGSGSGTNTGSSGTPSSSTVKGHCWDGTIVNPQNPQRRDVQMLLPGHYIVLQWNQDNPGVWPLHCHIAWHASAGFVWMVLENPAAIQKDMAIPGVVAQTCPNWDKWTSIAGDDVPQIGSGIKARMGSPMY</sequence>
<feature type="compositionally biased region" description="Gly residues" evidence="1">
    <location>
        <begin position="91"/>
        <end position="113"/>
    </location>
</feature>
<feature type="compositionally biased region" description="Low complexity" evidence="1">
    <location>
        <begin position="114"/>
        <end position="125"/>
    </location>
</feature>
<dbReference type="GeneID" id="92092912"/>
<dbReference type="InterPro" id="IPR011706">
    <property type="entry name" value="Cu-oxidase_C"/>
</dbReference>
<dbReference type="Gene3D" id="2.60.40.420">
    <property type="entry name" value="Cupredoxins - blue copper proteins"/>
    <property type="match status" value="1"/>
</dbReference>
<comment type="caution">
    <text evidence="3">The sequence shown here is derived from an EMBL/GenBank/DDBJ whole genome shotgun (WGS) entry which is preliminary data.</text>
</comment>
<name>A0ABR1UGE5_9PEZI</name>
<accession>A0ABR1UGE5</accession>
<dbReference type="Proteomes" id="UP001480595">
    <property type="component" value="Unassembled WGS sequence"/>
</dbReference>
<dbReference type="EMBL" id="JAQQWL010000009">
    <property type="protein sequence ID" value="KAK8057992.1"/>
    <property type="molecule type" value="Genomic_DNA"/>
</dbReference>
<evidence type="ECO:0000259" key="2">
    <source>
        <dbReference type="Pfam" id="PF07731"/>
    </source>
</evidence>
<evidence type="ECO:0000313" key="3">
    <source>
        <dbReference type="EMBL" id="KAK8057992.1"/>
    </source>
</evidence>